<feature type="site" description="Histone H3K4me3 binding" evidence="11">
    <location>
        <position position="251"/>
    </location>
</feature>
<keyword evidence="10 14" id="KW-0539">Nucleus</keyword>
<dbReference type="Gene3D" id="6.10.140.1740">
    <property type="match status" value="1"/>
</dbReference>
<evidence type="ECO:0000313" key="17">
    <source>
        <dbReference type="EMBL" id="PIL37396.1"/>
    </source>
</evidence>
<evidence type="ECO:0000313" key="18">
    <source>
        <dbReference type="Proteomes" id="UP000230002"/>
    </source>
</evidence>
<dbReference type="PANTHER" id="PTHR10333">
    <property type="entry name" value="INHIBITOR OF GROWTH PROTEIN"/>
    <property type="match status" value="1"/>
</dbReference>
<feature type="domain" description="PHD-type" evidence="16">
    <location>
        <begin position="249"/>
        <end position="298"/>
    </location>
</feature>
<dbReference type="SUPFAM" id="SSF57903">
    <property type="entry name" value="FYVE/PHD zinc finger"/>
    <property type="match status" value="1"/>
</dbReference>
<feature type="binding site" evidence="12">
    <location>
        <position position="252"/>
    </location>
    <ligand>
        <name>Zn(2+)</name>
        <dbReference type="ChEBI" id="CHEBI:29105"/>
        <label>1</label>
    </ligand>
</feature>
<evidence type="ECO:0000256" key="15">
    <source>
        <dbReference type="SAM" id="MobiDB-lite"/>
    </source>
</evidence>
<feature type="binding site" evidence="12">
    <location>
        <position position="292"/>
    </location>
    <ligand>
        <name>Zn(2+)</name>
        <dbReference type="ChEBI" id="CHEBI:29105"/>
        <label>2</label>
    </ligand>
</feature>
<evidence type="ECO:0000256" key="3">
    <source>
        <dbReference type="ARBA" id="ARBA00022604"/>
    </source>
</evidence>
<dbReference type="PROSITE" id="PS50016">
    <property type="entry name" value="ZF_PHD_2"/>
    <property type="match status" value="1"/>
</dbReference>
<evidence type="ECO:0000256" key="14">
    <source>
        <dbReference type="RuleBase" id="RU361213"/>
    </source>
</evidence>
<keyword evidence="18" id="KW-1185">Reference proteome</keyword>
<dbReference type="STRING" id="1077348.A0A2G8SUE5"/>
<comment type="similarity">
    <text evidence="2 14">Belongs to the ING family.</text>
</comment>
<feature type="site" description="Histone H3K4me3 binding" evidence="11">
    <location>
        <position position="262"/>
    </location>
</feature>
<comment type="domain">
    <text evidence="14">The PHD-type zinc finger mediates the binding to H3K4me3.</text>
</comment>
<dbReference type="InterPro" id="IPR028651">
    <property type="entry name" value="ING_fam"/>
</dbReference>
<protein>
    <recommendedName>
        <fullName evidence="14">Chromatin modification-related protein</fullName>
    </recommendedName>
</protein>
<evidence type="ECO:0000259" key="16">
    <source>
        <dbReference type="PROSITE" id="PS50016"/>
    </source>
</evidence>
<feature type="compositionally biased region" description="Acidic residues" evidence="15">
    <location>
        <begin position="226"/>
        <end position="244"/>
    </location>
</feature>
<sequence length="326" mass="35863">MNANLEEAANIATEYLASLENLPSEAQHILVEIKHRDIRSQELSEEIRKETQKYFRHSSKNVGQPLPGKDAAIPDTVSGLYADLDALAAEKVALSDRLVKIFERAMARLQHDLQKILKLQGEEPGLPPTQHFLSSVESTVQQIQSLRAAAQAIEVPTAPIPVAAPPAQKKRKTMASAGSIKLPSPVPVASTSHSNNGTSQRSSMSRMVHPRQSPVRSRRFTVSTGLDDEDAEGEEDEAGEDGGDAEDQELYCYCQKLSYGEMIACDNEECKYQWFHLSCVDLKPPLPDTWYCNDCKQKLGILDTYTPPMAATSASTGGSRKGRKKQ</sequence>
<keyword evidence="7 14" id="KW-0156">Chromatin regulator</keyword>
<dbReference type="SMART" id="SM00249">
    <property type="entry name" value="PHD"/>
    <property type="match status" value="1"/>
</dbReference>
<evidence type="ECO:0000256" key="11">
    <source>
        <dbReference type="PIRSR" id="PIRSR628651-50"/>
    </source>
</evidence>
<proteinExistence type="inferred from homology"/>
<dbReference type="Pfam" id="PF12998">
    <property type="entry name" value="ING"/>
    <property type="match status" value="1"/>
</dbReference>
<feature type="binding site" evidence="12">
    <location>
        <position position="276"/>
    </location>
    <ligand>
        <name>Zn(2+)</name>
        <dbReference type="ChEBI" id="CHEBI:29105"/>
        <label>1</label>
    </ligand>
</feature>
<dbReference type="GO" id="GO:0005634">
    <property type="term" value="C:nucleus"/>
    <property type="evidence" value="ECO:0007669"/>
    <property type="project" value="UniProtKB-SubCell"/>
</dbReference>
<comment type="subcellular location">
    <subcellularLocation>
        <location evidence="1 14">Nucleus</location>
    </subcellularLocation>
</comment>
<accession>A0A2G8SUE5</accession>
<keyword evidence="9" id="KW-0804">Transcription</keyword>
<dbReference type="AlphaFoldDB" id="A0A2G8SUE5"/>
<evidence type="ECO:0000256" key="12">
    <source>
        <dbReference type="PIRSR" id="PIRSR628651-51"/>
    </source>
</evidence>
<dbReference type="GO" id="GO:0006325">
    <property type="term" value="P:chromatin organization"/>
    <property type="evidence" value="ECO:0007669"/>
    <property type="project" value="UniProtKB-KW"/>
</dbReference>
<comment type="subunit">
    <text evidence="14">Component of an histone acetyltransferase complex. Interacts with H3K4me3 and to a lesser extent with H3K4me2.</text>
</comment>
<dbReference type="GO" id="GO:0000785">
    <property type="term" value="C:chromatin"/>
    <property type="evidence" value="ECO:0007669"/>
    <property type="project" value="UniProtKB-ARBA"/>
</dbReference>
<keyword evidence="6 12" id="KW-0862">Zinc</keyword>
<evidence type="ECO:0000256" key="8">
    <source>
        <dbReference type="ARBA" id="ARBA00023015"/>
    </source>
</evidence>
<evidence type="ECO:0000256" key="7">
    <source>
        <dbReference type="ARBA" id="ARBA00022853"/>
    </source>
</evidence>
<dbReference type="InterPro" id="IPR001965">
    <property type="entry name" value="Znf_PHD"/>
</dbReference>
<dbReference type="OrthoDB" id="5411773at2759"/>
<feature type="binding site" evidence="12">
    <location>
        <position position="270"/>
    </location>
    <ligand>
        <name>Zn(2+)</name>
        <dbReference type="ChEBI" id="CHEBI:29105"/>
        <label>2</label>
    </ligand>
</feature>
<dbReference type="PROSITE" id="PS01359">
    <property type="entry name" value="ZF_PHD_1"/>
    <property type="match status" value="1"/>
</dbReference>
<comment type="caution">
    <text evidence="17">The sequence shown here is derived from an EMBL/GenBank/DDBJ whole genome shotgun (WGS) entry which is preliminary data.</text>
</comment>
<evidence type="ECO:0000256" key="6">
    <source>
        <dbReference type="ARBA" id="ARBA00022833"/>
    </source>
</evidence>
<dbReference type="InterPro" id="IPR013083">
    <property type="entry name" value="Znf_RING/FYVE/PHD"/>
</dbReference>
<dbReference type="CDD" id="cd16858">
    <property type="entry name" value="ING_ING3_Yng2p"/>
    <property type="match status" value="1"/>
</dbReference>
<evidence type="ECO:0000256" key="2">
    <source>
        <dbReference type="ARBA" id="ARBA00010210"/>
    </source>
</evidence>
<feature type="site" description="Histone H3K4me3 binding" evidence="11">
    <location>
        <position position="266"/>
    </location>
</feature>
<dbReference type="PANTHER" id="PTHR10333:SF103">
    <property type="entry name" value="INHIBITOR OF GROWTH PROTEIN 3"/>
    <property type="match status" value="1"/>
</dbReference>
<comment type="function">
    <text evidence="14">Component of an histone acetyltransferase complex.</text>
</comment>
<gene>
    <name evidence="17" type="ORF">GSI_01090</name>
</gene>
<dbReference type="CDD" id="cd15505">
    <property type="entry name" value="PHD_ING"/>
    <property type="match status" value="1"/>
</dbReference>
<feature type="site" description="Histone H3K4me3 binding" evidence="11">
    <location>
        <position position="274"/>
    </location>
</feature>
<reference evidence="17 18" key="1">
    <citation type="journal article" date="2015" name="Sci. Rep.">
        <title>Chromosome-level genome map provides insights into diverse defense mechanisms in the medicinal fungus Ganoderma sinense.</title>
        <authorList>
            <person name="Zhu Y."/>
            <person name="Xu J."/>
            <person name="Sun C."/>
            <person name="Zhou S."/>
            <person name="Xu H."/>
            <person name="Nelson D.R."/>
            <person name="Qian J."/>
            <person name="Song J."/>
            <person name="Luo H."/>
            <person name="Xiang L."/>
            <person name="Li Y."/>
            <person name="Xu Z."/>
            <person name="Ji A."/>
            <person name="Wang L."/>
            <person name="Lu S."/>
            <person name="Hayward A."/>
            <person name="Sun W."/>
            <person name="Li X."/>
            <person name="Schwartz D.C."/>
            <person name="Wang Y."/>
            <person name="Chen S."/>
        </authorList>
    </citation>
    <scope>NUCLEOTIDE SEQUENCE [LARGE SCALE GENOMIC DNA]</scope>
    <source>
        <strain evidence="17 18">ZZ0214-1</strain>
    </source>
</reference>
<evidence type="ECO:0000256" key="10">
    <source>
        <dbReference type="ARBA" id="ARBA00023242"/>
    </source>
</evidence>
<dbReference type="Proteomes" id="UP000230002">
    <property type="component" value="Unassembled WGS sequence"/>
</dbReference>
<dbReference type="EMBL" id="AYKW01000001">
    <property type="protein sequence ID" value="PIL37396.1"/>
    <property type="molecule type" value="Genomic_DNA"/>
</dbReference>
<feature type="binding site" evidence="12">
    <location>
        <position position="265"/>
    </location>
    <ligand>
        <name>Zn(2+)</name>
        <dbReference type="ChEBI" id="CHEBI:29105"/>
        <label>2</label>
    </ligand>
</feature>
<feature type="binding site" evidence="12">
    <location>
        <position position="295"/>
    </location>
    <ligand>
        <name>Zn(2+)</name>
        <dbReference type="ChEBI" id="CHEBI:29105"/>
        <label>2</label>
    </ligand>
</feature>
<evidence type="ECO:0000256" key="13">
    <source>
        <dbReference type="PROSITE-ProRule" id="PRU00146"/>
    </source>
</evidence>
<evidence type="ECO:0000256" key="5">
    <source>
        <dbReference type="ARBA" id="ARBA00022771"/>
    </source>
</evidence>
<name>A0A2G8SUE5_9APHY</name>
<dbReference type="InterPro" id="IPR019787">
    <property type="entry name" value="Znf_PHD-finger"/>
</dbReference>
<feature type="binding site" evidence="12">
    <location>
        <position position="254"/>
    </location>
    <ligand>
        <name>Zn(2+)</name>
        <dbReference type="ChEBI" id="CHEBI:29105"/>
        <label>1</label>
    </ligand>
</feature>
<evidence type="ECO:0000256" key="1">
    <source>
        <dbReference type="ARBA" id="ARBA00004123"/>
    </source>
</evidence>
<dbReference type="InterPro" id="IPR011011">
    <property type="entry name" value="Znf_FYVE_PHD"/>
</dbReference>
<dbReference type="InterPro" id="IPR019786">
    <property type="entry name" value="Zinc_finger_PHD-type_CS"/>
</dbReference>
<feature type="binding site" evidence="12">
    <location>
        <position position="279"/>
    </location>
    <ligand>
        <name>Zn(2+)</name>
        <dbReference type="ChEBI" id="CHEBI:29105"/>
        <label>1</label>
    </ligand>
</feature>
<dbReference type="Gene3D" id="3.30.40.10">
    <property type="entry name" value="Zinc/RING finger domain, C3HC4 (zinc finger)"/>
    <property type="match status" value="1"/>
</dbReference>
<dbReference type="GO" id="GO:0008270">
    <property type="term" value="F:zinc ion binding"/>
    <property type="evidence" value="ECO:0007669"/>
    <property type="project" value="UniProtKB-KW"/>
</dbReference>
<keyword evidence="8" id="KW-0805">Transcription regulation</keyword>
<keyword evidence="5 13" id="KW-0863">Zinc-finger</keyword>
<evidence type="ECO:0000256" key="4">
    <source>
        <dbReference type="ARBA" id="ARBA00022723"/>
    </source>
</evidence>
<organism evidence="17 18">
    <name type="scientific">Ganoderma sinense ZZ0214-1</name>
    <dbReference type="NCBI Taxonomy" id="1077348"/>
    <lineage>
        <taxon>Eukaryota</taxon>
        <taxon>Fungi</taxon>
        <taxon>Dikarya</taxon>
        <taxon>Basidiomycota</taxon>
        <taxon>Agaricomycotina</taxon>
        <taxon>Agaricomycetes</taxon>
        <taxon>Polyporales</taxon>
        <taxon>Polyporaceae</taxon>
        <taxon>Ganoderma</taxon>
    </lineage>
</organism>
<dbReference type="InterPro" id="IPR024610">
    <property type="entry name" value="ING_N_histone-binding"/>
</dbReference>
<keyword evidence="4 12" id="KW-0479">Metal-binding</keyword>
<evidence type="ECO:0000256" key="9">
    <source>
        <dbReference type="ARBA" id="ARBA00023163"/>
    </source>
</evidence>
<feature type="region of interest" description="Disordered" evidence="15">
    <location>
        <begin position="162"/>
        <end position="244"/>
    </location>
</feature>
<dbReference type="SMART" id="SM01408">
    <property type="entry name" value="ING"/>
    <property type="match status" value="1"/>
</dbReference>
<keyword evidence="3" id="KW-0341">Growth regulation</keyword>
<feature type="compositionally biased region" description="Polar residues" evidence="15">
    <location>
        <begin position="189"/>
        <end position="205"/>
    </location>
</feature>